<protein>
    <submittedName>
        <fullName evidence="1">Haloacid dehalogenase superfamily protein, subfamily IA, variant 3 with third motif having DD or ED</fullName>
    </submittedName>
</protein>
<dbReference type="KEGG" id="tpro:Ga0080559_TMP3003"/>
<proteinExistence type="predicted"/>
<sequence length="231" mass="24923">MTLRALLFDVDGTLAETEEAHRQAFDETFAAEGLDWRWSRDDYRRLLRTTGGKERIRAYLAETGAPGDAVDVAALHAEKTARYVSLLERGGLELREGVAELMDAGRTAGLRLAIATTTSRPNVEALCRCCWGRPAEEMFEVIAAGDEVAAKKPAPDVYTLALARLGIAAEAALALEDSRNGVLAARAAGLRVIVRPSIYTIGEDFAGAETVASLAPADLPRDLHEMLSVRT</sequence>
<dbReference type="SFLD" id="SFLDG01129">
    <property type="entry name" value="C1.5:_HAD__Beta-PGM__Phosphata"/>
    <property type="match status" value="1"/>
</dbReference>
<dbReference type="SFLD" id="SFLDS00003">
    <property type="entry name" value="Haloacid_Dehalogenase"/>
    <property type="match status" value="1"/>
</dbReference>
<dbReference type="PANTHER" id="PTHR42896">
    <property type="entry name" value="XYLULOSE-1,5-BISPHOSPHATE (XUBP) PHOSPHATASE"/>
    <property type="match status" value="1"/>
</dbReference>
<accession>A0A1U7D6N5</accession>
<dbReference type="GO" id="GO:0016787">
    <property type="term" value="F:hydrolase activity"/>
    <property type="evidence" value="ECO:0007669"/>
    <property type="project" value="InterPro"/>
</dbReference>
<name>A0A1U7D6N5_9RHOB</name>
<dbReference type="SUPFAM" id="SSF56784">
    <property type="entry name" value="HAD-like"/>
    <property type="match status" value="1"/>
</dbReference>
<dbReference type="STRING" id="1229727.Ga0080559_TMP3003"/>
<gene>
    <name evidence="1" type="ORF">Ga0080559_TMP3003</name>
</gene>
<dbReference type="PANTHER" id="PTHR42896:SF2">
    <property type="entry name" value="CBBY-LIKE PROTEIN"/>
    <property type="match status" value="1"/>
</dbReference>
<dbReference type="OrthoDB" id="9782449at2"/>
<dbReference type="InterPro" id="IPR036412">
    <property type="entry name" value="HAD-like_sf"/>
</dbReference>
<dbReference type="AlphaFoldDB" id="A0A1U7D6N5"/>
<keyword evidence="2" id="KW-1185">Reference proteome</keyword>
<organism evidence="1 2">
    <name type="scientific">Salipiger profundus</name>
    <dbReference type="NCBI Taxonomy" id="1229727"/>
    <lineage>
        <taxon>Bacteria</taxon>
        <taxon>Pseudomonadati</taxon>
        <taxon>Pseudomonadota</taxon>
        <taxon>Alphaproteobacteria</taxon>
        <taxon>Rhodobacterales</taxon>
        <taxon>Roseobacteraceae</taxon>
        <taxon>Salipiger</taxon>
    </lineage>
</organism>
<reference evidence="1 2" key="1">
    <citation type="submission" date="2016-03" db="EMBL/GenBank/DDBJ databases">
        <title>Deep-sea bacteria in the southern Pacific.</title>
        <authorList>
            <person name="Tang K."/>
        </authorList>
    </citation>
    <scope>NUCLEOTIDE SEQUENCE [LARGE SCALE GENOMIC DNA]</scope>
    <source>
        <strain evidence="1 2">JLT2016</strain>
    </source>
</reference>
<dbReference type="InterPro" id="IPR023214">
    <property type="entry name" value="HAD_sf"/>
</dbReference>
<dbReference type="RefSeq" id="WP_076623732.1">
    <property type="nucleotide sequence ID" value="NZ_BMEW01000007.1"/>
</dbReference>
<evidence type="ECO:0000313" key="1">
    <source>
        <dbReference type="EMBL" id="APX23799.1"/>
    </source>
</evidence>
<dbReference type="Pfam" id="PF00702">
    <property type="entry name" value="Hydrolase"/>
    <property type="match status" value="1"/>
</dbReference>
<dbReference type="EMBL" id="CP014796">
    <property type="protein sequence ID" value="APX23799.1"/>
    <property type="molecule type" value="Genomic_DNA"/>
</dbReference>
<dbReference type="InterPro" id="IPR023198">
    <property type="entry name" value="PGP-like_dom2"/>
</dbReference>
<dbReference type="InterPro" id="IPR044999">
    <property type="entry name" value="CbbY-like"/>
</dbReference>
<dbReference type="Gene3D" id="3.40.50.1000">
    <property type="entry name" value="HAD superfamily/HAD-like"/>
    <property type="match status" value="1"/>
</dbReference>
<dbReference type="Gene3D" id="1.10.150.240">
    <property type="entry name" value="Putative phosphatase, domain 2"/>
    <property type="match status" value="1"/>
</dbReference>
<dbReference type="InterPro" id="IPR006439">
    <property type="entry name" value="HAD-SF_hydro_IA"/>
</dbReference>
<evidence type="ECO:0000313" key="2">
    <source>
        <dbReference type="Proteomes" id="UP000186559"/>
    </source>
</evidence>
<dbReference type="NCBIfam" id="TIGR01509">
    <property type="entry name" value="HAD-SF-IA-v3"/>
    <property type="match status" value="1"/>
</dbReference>
<dbReference type="Proteomes" id="UP000186559">
    <property type="component" value="Chromosome"/>
</dbReference>
<dbReference type="PRINTS" id="PR00413">
    <property type="entry name" value="HADHALOGNASE"/>
</dbReference>